<keyword evidence="4" id="KW-0966">Cell projection</keyword>
<feature type="domain" description="CobQ/CobB/MinD/ParA nucleotide binding" evidence="3">
    <location>
        <begin position="24"/>
        <end position="244"/>
    </location>
</feature>
<dbReference type="InterPro" id="IPR027417">
    <property type="entry name" value="P-loop_NTPase"/>
</dbReference>
<dbReference type="GO" id="GO:0016887">
    <property type="term" value="F:ATP hydrolysis activity"/>
    <property type="evidence" value="ECO:0007669"/>
    <property type="project" value="TreeGrafter"/>
</dbReference>
<evidence type="ECO:0000313" key="5">
    <source>
        <dbReference type="Proteomes" id="UP000184386"/>
    </source>
</evidence>
<dbReference type="PANTHER" id="PTHR43384:SF4">
    <property type="entry name" value="CELLULOSE BIOSYNTHESIS PROTEIN BCSQ-RELATED"/>
    <property type="match status" value="1"/>
</dbReference>
<evidence type="ECO:0000259" key="3">
    <source>
        <dbReference type="Pfam" id="PF01656"/>
    </source>
</evidence>
<dbReference type="SUPFAM" id="SSF52540">
    <property type="entry name" value="P-loop containing nucleoside triphosphate hydrolases"/>
    <property type="match status" value="1"/>
</dbReference>
<evidence type="ECO:0000256" key="2">
    <source>
        <dbReference type="ARBA" id="ARBA00022840"/>
    </source>
</evidence>
<dbReference type="GO" id="GO:0005524">
    <property type="term" value="F:ATP binding"/>
    <property type="evidence" value="ECO:0007669"/>
    <property type="project" value="UniProtKB-KW"/>
</dbReference>
<keyword evidence="2" id="KW-0067">ATP-binding</keyword>
<protein>
    <submittedName>
        <fullName evidence="4">Flagellar biosynthesis protein FlhG</fullName>
    </submittedName>
</protein>
<dbReference type="EMBL" id="FRAC01000008">
    <property type="protein sequence ID" value="SHJ93973.1"/>
    <property type="molecule type" value="Genomic_DNA"/>
</dbReference>
<dbReference type="STRING" id="1121322.SAMN02745136_01272"/>
<sequence>MDQAEQLRNIIKRQSMPDQLARVITVTSGKGGVGKSNLSVNLGIQLSRMGKRVVILDADFGLANVEVMLGIRPKYNLADIIYGNKNLQEIITKGPENLMFISGGSGIQELSNITKYQIDFLNQKLYELDEIADIIIIDTGAGITDSVLEFVMASAEVLLVITPEPTSITDAYALLKVLNKRVDFNSDMTSIKMISNRIDSEEEGRSLYNKMNLVVQKFLTIKLEYLGGIPQDPNVTRAVMQQKPYSVLYPNSPSSRAVSALAAALCNDIPVKSPGQRGIAHFFSSLLHRTTSK</sequence>
<accession>A0A1M6NE95</accession>
<dbReference type="RefSeq" id="WP_073274034.1">
    <property type="nucleotide sequence ID" value="NZ_FRAC01000008.1"/>
</dbReference>
<dbReference type="AlphaFoldDB" id="A0A1M6NE95"/>
<keyword evidence="1" id="KW-0547">Nucleotide-binding</keyword>
<name>A0A1M6NE95_9FIRM</name>
<dbReference type="GO" id="GO:0051782">
    <property type="term" value="P:negative regulation of cell division"/>
    <property type="evidence" value="ECO:0007669"/>
    <property type="project" value="TreeGrafter"/>
</dbReference>
<proteinExistence type="predicted"/>
<dbReference type="Proteomes" id="UP000184386">
    <property type="component" value="Unassembled WGS sequence"/>
</dbReference>
<keyword evidence="4" id="KW-0969">Cilium</keyword>
<dbReference type="PANTHER" id="PTHR43384">
    <property type="entry name" value="SEPTUM SITE-DETERMINING PROTEIN MIND HOMOLOG, CHLOROPLASTIC-RELATED"/>
    <property type="match status" value="1"/>
</dbReference>
<dbReference type="CDD" id="cd02038">
    <property type="entry name" value="FlhG-like"/>
    <property type="match status" value="1"/>
</dbReference>
<dbReference type="GO" id="GO:0005829">
    <property type="term" value="C:cytosol"/>
    <property type="evidence" value="ECO:0007669"/>
    <property type="project" value="TreeGrafter"/>
</dbReference>
<keyword evidence="4" id="KW-0282">Flagellum</keyword>
<dbReference type="InterPro" id="IPR002586">
    <property type="entry name" value="CobQ/CobB/MinD/ParA_Nub-bd_dom"/>
</dbReference>
<keyword evidence="5" id="KW-1185">Reference proteome</keyword>
<dbReference type="InterPro" id="IPR025501">
    <property type="entry name" value="MinD_FleN"/>
</dbReference>
<reference evidence="4 5" key="1">
    <citation type="submission" date="2016-11" db="EMBL/GenBank/DDBJ databases">
        <authorList>
            <person name="Jaros S."/>
            <person name="Januszkiewicz K."/>
            <person name="Wedrychowicz H."/>
        </authorList>
    </citation>
    <scope>NUCLEOTIDE SEQUENCE [LARGE SCALE GENOMIC DNA]</scope>
    <source>
        <strain evidence="4 5">DSM 15929</strain>
    </source>
</reference>
<dbReference type="PIRSF" id="PIRSF003092">
    <property type="entry name" value="MinD"/>
    <property type="match status" value="1"/>
</dbReference>
<dbReference type="InterPro" id="IPR050625">
    <property type="entry name" value="ParA/MinD_ATPase"/>
</dbReference>
<organism evidence="4 5">
    <name type="scientific">Anaerocolumna jejuensis DSM 15929</name>
    <dbReference type="NCBI Taxonomy" id="1121322"/>
    <lineage>
        <taxon>Bacteria</taxon>
        <taxon>Bacillati</taxon>
        <taxon>Bacillota</taxon>
        <taxon>Clostridia</taxon>
        <taxon>Lachnospirales</taxon>
        <taxon>Lachnospiraceae</taxon>
        <taxon>Anaerocolumna</taxon>
    </lineage>
</organism>
<dbReference type="OrthoDB" id="9816297at2"/>
<gene>
    <name evidence="4" type="ORF">SAMN02745136_01272</name>
</gene>
<dbReference type="GO" id="GO:0009898">
    <property type="term" value="C:cytoplasmic side of plasma membrane"/>
    <property type="evidence" value="ECO:0007669"/>
    <property type="project" value="TreeGrafter"/>
</dbReference>
<evidence type="ECO:0000256" key="1">
    <source>
        <dbReference type="ARBA" id="ARBA00022741"/>
    </source>
</evidence>
<dbReference type="Pfam" id="PF01656">
    <property type="entry name" value="CbiA"/>
    <property type="match status" value="1"/>
</dbReference>
<evidence type="ECO:0000313" key="4">
    <source>
        <dbReference type="EMBL" id="SHJ93973.1"/>
    </source>
</evidence>
<dbReference type="Gene3D" id="3.40.50.300">
    <property type="entry name" value="P-loop containing nucleotide triphosphate hydrolases"/>
    <property type="match status" value="1"/>
</dbReference>
<dbReference type="InterPro" id="IPR033875">
    <property type="entry name" value="FlhG"/>
</dbReference>